<comment type="caution">
    <text evidence="1">The sequence shown here is derived from an EMBL/GenBank/DDBJ whole genome shotgun (WGS) entry which is preliminary data.</text>
</comment>
<proteinExistence type="predicted"/>
<gene>
    <name evidence="1" type="ORF">J15TS10_16890</name>
</gene>
<evidence type="ECO:0000313" key="2">
    <source>
        <dbReference type="Proteomes" id="UP000681290"/>
    </source>
</evidence>
<organism evidence="1 2">
    <name type="scientific">Paenibacillus woosongensis</name>
    <dbReference type="NCBI Taxonomy" id="307580"/>
    <lineage>
        <taxon>Bacteria</taxon>
        <taxon>Bacillati</taxon>
        <taxon>Bacillota</taxon>
        <taxon>Bacilli</taxon>
        <taxon>Bacillales</taxon>
        <taxon>Paenibacillaceae</taxon>
        <taxon>Paenibacillus</taxon>
    </lineage>
</organism>
<dbReference type="Proteomes" id="UP000681290">
    <property type="component" value="Unassembled WGS sequence"/>
</dbReference>
<reference evidence="1 2" key="1">
    <citation type="submission" date="2021-03" db="EMBL/GenBank/DDBJ databases">
        <title>Antimicrobial resistance genes in bacteria isolated from Japanese honey, and their potential for conferring macrolide and lincosamide resistance in the American foulbrood pathogen Paenibacillus larvae.</title>
        <authorList>
            <person name="Okamoto M."/>
            <person name="Kumagai M."/>
            <person name="Kanamori H."/>
            <person name="Takamatsu D."/>
        </authorList>
    </citation>
    <scope>NUCLEOTIDE SEQUENCE [LARGE SCALE GENOMIC DNA]</scope>
    <source>
        <strain evidence="1 2">J15TS10</strain>
    </source>
</reference>
<protein>
    <submittedName>
        <fullName evidence="1">Uncharacterized protein</fullName>
    </submittedName>
</protein>
<dbReference type="RefSeq" id="WP_213590361.1">
    <property type="nucleotide sequence ID" value="NZ_BOSM01000002.1"/>
</dbReference>
<name>A0ABQ4MPG1_9BACL</name>
<dbReference type="EMBL" id="BOSM01000002">
    <property type="protein sequence ID" value="GIP57875.1"/>
    <property type="molecule type" value="Genomic_DNA"/>
</dbReference>
<accession>A0ABQ4MPG1</accession>
<sequence length="66" mass="7473">MENQKETAAGATEKAKEEMATLESLAAPIVDWIREHHDPHTEVHISWDHVWVKHDGIGIPFPYSGK</sequence>
<evidence type="ECO:0000313" key="1">
    <source>
        <dbReference type="EMBL" id="GIP57875.1"/>
    </source>
</evidence>
<keyword evidence="2" id="KW-1185">Reference proteome</keyword>